<evidence type="ECO:0000256" key="8">
    <source>
        <dbReference type="PROSITE-ProRule" id="PRU00169"/>
    </source>
</evidence>
<evidence type="ECO:0000256" key="1">
    <source>
        <dbReference type="ARBA" id="ARBA00018672"/>
    </source>
</evidence>
<comment type="function">
    <text evidence="7">May play the central regulatory role in sporulation. It may be an element of the effector pathway responsible for the activation of sporulation genes in response to nutritional stress. Spo0A may act in concert with spo0H (a sigma factor) to control the expression of some genes that are critical to the sporulation process.</text>
</comment>
<reference evidence="13" key="1">
    <citation type="submission" date="2016-12" db="EMBL/GenBank/DDBJ databases">
        <authorList>
            <person name="Varghese N."/>
            <person name="Submissions S."/>
        </authorList>
    </citation>
    <scope>NUCLEOTIDE SEQUENCE [LARGE SCALE GENOMIC DNA]</scope>
    <source>
        <strain evidence="13">DSM 11544</strain>
    </source>
</reference>
<dbReference type="GO" id="GO:0000976">
    <property type="term" value="F:transcription cis-regulatory region binding"/>
    <property type="evidence" value="ECO:0007669"/>
    <property type="project" value="TreeGrafter"/>
</dbReference>
<evidence type="ECO:0000313" key="13">
    <source>
        <dbReference type="Proteomes" id="UP000184010"/>
    </source>
</evidence>
<dbReference type="InterPro" id="IPR016032">
    <property type="entry name" value="Sig_transdc_resp-reg_C-effctor"/>
</dbReference>
<dbReference type="GO" id="GO:0006355">
    <property type="term" value="P:regulation of DNA-templated transcription"/>
    <property type="evidence" value="ECO:0007669"/>
    <property type="project" value="InterPro"/>
</dbReference>
<sequence length="229" mass="26125">MKIMLVDDERSIQKAVEYIVRENGYQFCYVDNGLEALEVFAGESPDLLILDVMLPGLDGFAVCEKIRSFSDVPIIFLSAKGDIVDKGIGFKMGGDDYLVKPFSSMELDFRIKALLRRPHRLEDEPSNSDEVLKVGDLEMRLNEYEVYSGGEKVELTAKEFEVLAFLAKNRGQVFTREQLLDKIWGLDFEGDTNTVTVFIRRIREKIEADPAKPQHILTVWGVGYKFRSK</sequence>
<dbReference type="PANTHER" id="PTHR48111:SF40">
    <property type="entry name" value="PHOSPHATE REGULON TRANSCRIPTIONAL REGULATORY PROTEIN PHOB"/>
    <property type="match status" value="1"/>
</dbReference>
<name>A0A1M7S5F4_9FIRM</name>
<keyword evidence="5 9" id="KW-0238">DNA-binding</keyword>
<evidence type="ECO:0000256" key="4">
    <source>
        <dbReference type="ARBA" id="ARBA00023015"/>
    </source>
</evidence>
<evidence type="ECO:0000256" key="7">
    <source>
        <dbReference type="ARBA" id="ARBA00024867"/>
    </source>
</evidence>
<evidence type="ECO:0000259" key="10">
    <source>
        <dbReference type="PROSITE" id="PS50110"/>
    </source>
</evidence>
<dbReference type="SUPFAM" id="SSF52172">
    <property type="entry name" value="CheY-like"/>
    <property type="match status" value="1"/>
</dbReference>
<keyword evidence="13" id="KW-1185">Reference proteome</keyword>
<dbReference type="PROSITE" id="PS51755">
    <property type="entry name" value="OMPR_PHOB"/>
    <property type="match status" value="1"/>
</dbReference>
<dbReference type="InterPro" id="IPR001867">
    <property type="entry name" value="OmpR/PhoB-type_DNA-bd"/>
</dbReference>
<dbReference type="Gene3D" id="6.10.250.690">
    <property type="match status" value="1"/>
</dbReference>
<dbReference type="STRING" id="1121395.SAMN02745215_00574"/>
<dbReference type="Pfam" id="PF00072">
    <property type="entry name" value="Response_reg"/>
    <property type="match status" value="1"/>
</dbReference>
<keyword evidence="6" id="KW-0804">Transcription</keyword>
<dbReference type="PANTHER" id="PTHR48111">
    <property type="entry name" value="REGULATOR OF RPOS"/>
    <property type="match status" value="1"/>
</dbReference>
<dbReference type="InterPro" id="IPR011006">
    <property type="entry name" value="CheY-like_superfamily"/>
</dbReference>
<dbReference type="Gene3D" id="3.40.50.2300">
    <property type="match status" value="1"/>
</dbReference>
<dbReference type="SMART" id="SM00862">
    <property type="entry name" value="Trans_reg_C"/>
    <property type="match status" value="1"/>
</dbReference>
<keyword evidence="4" id="KW-0805">Transcription regulation</keyword>
<keyword evidence="2 8" id="KW-0597">Phosphoprotein</keyword>
<feature type="DNA-binding region" description="OmpR/PhoB-type" evidence="9">
    <location>
        <begin position="129"/>
        <end position="228"/>
    </location>
</feature>
<dbReference type="Pfam" id="PF00486">
    <property type="entry name" value="Trans_reg_C"/>
    <property type="match status" value="1"/>
</dbReference>
<dbReference type="EMBL" id="FRDN01000003">
    <property type="protein sequence ID" value="SHN53696.1"/>
    <property type="molecule type" value="Genomic_DNA"/>
</dbReference>
<evidence type="ECO:0000256" key="9">
    <source>
        <dbReference type="PROSITE-ProRule" id="PRU01091"/>
    </source>
</evidence>
<dbReference type="AlphaFoldDB" id="A0A1M7S5F4"/>
<evidence type="ECO:0000259" key="11">
    <source>
        <dbReference type="PROSITE" id="PS51755"/>
    </source>
</evidence>
<dbReference type="FunFam" id="3.40.50.2300:FF:000001">
    <property type="entry name" value="DNA-binding response regulator PhoB"/>
    <property type="match status" value="1"/>
</dbReference>
<dbReference type="InterPro" id="IPR039420">
    <property type="entry name" value="WalR-like"/>
</dbReference>
<dbReference type="InterPro" id="IPR001789">
    <property type="entry name" value="Sig_transdc_resp-reg_receiver"/>
</dbReference>
<evidence type="ECO:0000313" key="12">
    <source>
        <dbReference type="EMBL" id="SHN53696.1"/>
    </source>
</evidence>
<dbReference type="InterPro" id="IPR036388">
    <property type="entry name" value="WH-like_DNA-bd_sf"/>
</dbReference>
<dbReference type="RefSeq" id="WP_072771167.1">
    <property type="nucleotide sequence ID" value="NZ_FRDN01000003.1"/>
</dbReference>
<dbReference type="FunFam" id="1.10.10.10:FF:000018">
    <property type="entry name" value="DNA-binding response regulator ResD"/>
    <property type="match status" value="1"/>
</dbReference>
<organism evidence="12 13">
    <name type="scientific">Desulfitobacterium chlororespirans DSM 11544</name>
    <dbReference type="NCBI Taxonomy" id="1121395"/>
    <lineage>
        <taxon>Bacteria</taxon>
        <taxon>Bacillati</taxon>
        <taxon>Bacillota</taxon>
        <taxon>Clostridia</taxon>
        <taxon>Eubacteriales</taxon>
        <taxon>Desulfitobacteriaceae</taxon>
        <taxon>Desulfitobacterium</taxon>
    </lineage>
</organism>
<dbReference type="CDD" id="cd00383">
    <property type="entry name" value="trans_reg_C"/>
    <property type="match status" value="1"/>
</dbReference>
<evidence type="ECO:0000256" key="3">
    <source>
        <dbReference type="ARBA" id="ARBA00023012"/>
    </source>
</evidence>
<dbReference type="Proteomes" id="UP000184010">
    <property type="component" value="Unassembled WGS sequence"/>
</dbReference>
<protein>
    <recommendedName>
        <fullName evidence="1">Stage 0 sporulation protein A homolog</fullName>
    </recommendedName>
</protein>
<evidence type="ECO:0000256" key="2">
    <source>
        <dbReference type="ARBA" id="ARBA00022553"/>
    </source>
</evidence>
<dbReference type="GO" id="GO:0005829">
    <property type="term" value="C:cytosol"/>
    <property type="evidence" value="ECO:0007669"/>
    <property type="project" value="TreeGrafter"/>
</dbReference>
<dbReference type="Gene3D" id="1.10.10.10">
    <property type="entry name" value="Winged helix-like DNA-binding domain superfamily/Winged helix DNA-binding domain"/>
    <property type="match status" value="1"/>
</dbReference>
<proteinExistence type="predicted"/>
<dbReference type="GO" id="GO:0032993">
    <property type="term" value="C:protein-DNA complex"/>
    <property type="evidence" value="ECO:0007669"/>
    <property type="project" value="TreeGrafter"/>
</dbReference>
<accession>A0A1M7S5F4</accession>
<keyword evidence="3" id="KW-0902">Two-component regulatory system</keyword>
<dbReference type="SMART" id="SM00448">
    <property type="entry name" value="REC"/>
    <property type="match status" value="1"/>
</dbReference>
<dbReference type="CDD" id="cd17574">
    <property type="entry name" value="REC_OmpR"/>
    <property type="match status" value="1"/>
</dbReference>
<gene>
    <name evidence="12" type="ORF">SAMN02745215_00574</name>
</gene>
<dbReference type="GO" id="GO:0000156">
    <property type="term" value="F:phosphorelay response regulator activity"/>
    <property type="evidence" value="ECO:0007669"/>
    <property type="project" value="TreeGrafter"/>
</dbReference>
<feature type="domain" description="Response regulatory" evidence="10">
    <location>
        <begin position="2"/>
        <end position="115"/>
    </location>
</feature>
<feature type="domain" description="OmpR/PhoB-type" evidence="11">
    <location>
        <begin position="129"/>
        <end position="228"/>
    </location>
</feature>
<evidence type="ECO:0000256" key="5">
    <source>
        <dbReference type="ARBA" id="ARBA00023125"/>
    </source>
</evidence>
<feature type="modified residue" description="4-aspartylphosphate" evidence="8">
    <location>
        <position position="51"/>
    </location>
</feature>
<dbReference type="PROSITE" id="PS50110">
    <property type="entry name" value="RESPONSE_REGULATORY"/>
    <property type="match status" value="1"/>
</dbReference>
<dbReference type="SUPFAM" id="SSF46894">
    <property type="entry name" value="C-terminal effector domain of the bipartite response regulators"/>
    <property type="match status" value="1"/>
</dbReference>
<evidence type="ECO:0000256" key="6">
    <source>
        <dbReference type="ARBA" id="ARBA00023163"/>
    </source>
</evidence>